<dbReference type="EMBL" id="JAPXFL010000001">
    <property type="protein sequence ID" value="KAK9512453.1"/>
    <property type="molecule type" value="Genomic_DNA"/>
</dbReference>
<feature type="chain" id="PRO_5043329230" evidence="3">
    <location>
        <begin position="18"/>
        <end position="197"/>
    </location>
</feature>
<evidence type="ECO:0000256" key="3">
    <source>
        <dbReference type="SAM" id="SignalP"/>
    </source>
</evidence>
<evidence type="ECO:0000313" key="5">
    <source>
        <dbReference type="Proteomes" id="UP001461498"/>
    </source>
</evidence>
<dbReference type="InterPro" id="IPR050468">
    <property type="entry name" value="Cuticle_Struct_Prot"/>
</dbReference>
<name>A0AAW1DQF3_9HEMI</name>
<protein>
    <submittedName>
        <fullName evidence="4">Uncharacterized protein</fullName>
    </submittedName>
</protein>
<dbReference type="PRINTS" id="PR00947">
    <property type="entry name" value="CUTICLE"/>
</dbReference>
<dbReference type="InterPro" id="IPR000618">
    <property type="entry name" value="Insect_cuticle"/>
</dbReference>
<reference evidence="4 5" key="1">
    <citation type="submission" date="2022-12" db="EMBL/GenBank/DDBJ databases">
        <title>Chromosome-level genome assembly of true bugs.</title>
        <authorList>
            <person name="Ma L."/>
            <person name="Li H."/>
        </authorList>
    </citation>
    <scope>NUCLEOTIDE SEQUENCE [LARGE SCALE GENOMIC DNA]</scope>
    <source>
        <strain evidence="4">Lab_2022b</strain>
    </source>
</reference>
<evidence type="ECO:0000256" key="1">
    <source>
        <dbReference type="PROSITE-ProRule" id="PRU00497"/>
    </source>
</evidence>
<evidence type="ECO:0000256" key="2">
    <source>
        <dbReference type="SAM" id="MobiDB-lite"/>
    </source>
</evidence>
<dbReference type="PROSITE" id="PS51155">
    <property type="entry name" value="CHIT_BIND_RR_2"/>
    <property type="match status" value="1"/>
</dbReference>
<accession>A0AAW1DQF3</accession>
<dbReference type="GO" id="GO:0008010">
    <property type="term" value="F:structural constituent of chitin-based larval cuticle"/>
    <property type="evidence" value="ECO:0007669"/>
    <property type="project" value="TreeGrafter"/>
</dbReference>
<feature type="region of interest" description="Disordered" evidence="2">
    <location>
        <begin position="164"/>
        <end position="197"/>
    </location>
</feature>
<dbReference type="Pfam" id="PF00379">
    <property type="entry name" value="Chitin_bind_4"/>
    <property type="match status" value="1"/>
</dbReference>
<evidence type="ECO:0000313" key="4">
    <source>
        <dbReference type="EMBL" id="KAK9512453.1"/>
    </source>
</evidence>
<dbReference type="Proteomes" id="UP001461498">
    <property type="component" value="Unassembled WGS sequence"/>
</dbReference>
<dbReference type="PANTHER" id="PTHR10380">
    <property type="entry name" value="CUTICLE PROTEIN"/>
    <property type="match status" value="1"/>
</dbReference>
<sequence length="197" mass="22393">MKTTLIVLALSAAVCLARPQTRQNQKLKYNPPIEQSLDTQTVKPIAILSQSSQFNFDGNFNYDFQAENGIQSQAVGTIKSLGPEEVAQVMQGSYSYTAPDGTPITATWWADETGFHIEGAHLPTPPPIPIEIERSLEFLRTIPVGGKENQYDNGQYDEYRYNKYPNNQYPNNQYQNNQYQNNQYPNNQFSNNQYPNN</sequence>
<keyword evidence="3" id="KW-0732">Signal</keyword>
<comment type="caution">
    <text evidence="4">The sequence shown here is derived from an EMBL/GenBank/DDBJ whole genome shotgun (WGS) entry which is preliminary data.</text>
</comment>
<organism evidence="4 5">
    <name type="scientific">Rhynocoris fuscipes</name>
    <dbReference type="NCBI Taxonomy" id="488301"/>
    <lineage>
        <taxon>Eukaryota</taxon>
        <taxon>Metazoa</taxon>
        <taxon>Ecdysozoa</taxon>
        <taxon>Arthropoda</taxon>
        <taxon>Hexapoda</taxon>
        <taxon>Insecta</taxon>
        <taxon>Pterygota</taxon>
        <taxon>Neoptera</taxon>
        <taxon>Paraneoptera</taxon>
        <taxon>Hemiptera</taxon>
        <taxon>Heteroptera</taxon>
        <taxon>Panheteroptera</taxon>
        <taxon>Cimicomorpha</taxon>
        <taxon>Reduviidae</taxon>
        <taxon>Harpactorinae</taxon>
        <taxon>Harpactorini</taxon>
        <taxon>Rhynocoris</taxon>
    </lineage>
</organism>
<proteinExistence type="predicted"/>
<keyword evidence="1" id="KW-0193">Cuticle</keyword>
<gene>
    <name evidence="4" type="ORF">O3M35_000884</name>
</gene>
<dbReference type="GO" id="GO:0062129">
    <property type="term" value="C:chitin-based extracellular matrix"/>
    <property type="evidence" value="ECO:0007669"/>
    <property type="project" value="TreeGrafter"/>
</dbReference>
<dbReference type="PANTHER" id="PTHR10380:SF241">
    <property type="entry name" value="CUTICULAR PROTEIN 47EG-RELATED"/>
    <property type="match status" value="1"/>
</dbReference>
<dbReference type="AlphaFoldDB" id="A0AAW1DQF3"/>
<keyword evidence="5" id="KW-1185">Reference proteome</keyword>
<feature type="signal peptide" evidence="3">
    <location>
        <begin position="1"/>
        <end position="17"/>
    </location>
</feature>